<dbReference type="InterPro" id="IPR017871">
    <property type="entry name" value="ABC_transporter-like_CS"/>
</dbReference>
<dbReference type="PROSITE" id="PS50893">
    <property type="entry name" value="ABC_TRANSPORTER_2"/>
    <property type="match status" value="1"/>
</dbReference>
<keyword evidence="4 6" id="KW-0067">ATP-binding</keyword>
<comment type="caution">
    <text evidence="6">The sequence shown here is derived from an EMBL/GenBank/DDBJ whole genome shotgun (WGS) entry which is preliminary data.</text>
</comment>
<evidence type="ECO:0000256" key="3">
    <source>
        <dbReference type="ARBA" id="ARBA00022741"/>
    </source>
</evidence>
<dbReference type="GO" id="GO:0005524">
    <property type="term" value="F:ATP binding"/>
    <property type="evidence" value="ECO:0007669"/>
    <property type="project" value="UniProtKB-KW"/>
</dbReference>
<evidence type="ECO:0000313" key="6">
    <source>
        <dbReference type="EMBL" id="MDQ0150396.1"/>
    </source>
</evidence>
<dbReference type="Pfam" id="PF00005">
    <property type="entry name" value="ABC_tran"/>
    <property type="match status" value="1"/>
</dbReference>
<keyword evidence="2" id="KW-0813">Transport</keyword>
<evidence type="ECO:0000256" key="2">
    <source>
        <dbReference type="ARBA" id="ARBA00022448"/>
    </source>
</evidence>
<accession>A0ABT9UVP7</accession>
<dbReference type="PANTHER" id="PTHR43335">
    <property type="entry name" value="ABC TRANSPORTER, ATP-BINDING PROTEIN"/>
    <property type="match status" value="1"/>
</dbReference>
<feature type="domain" description="ABC transporter" evidence="5">
    <location>
        <begin position="2"/>
        <end position="229"/>
    </location>
</feature>
<name>A0ABT9UVP7_9FIRM</name>
<organism evidence="6 7">
    <name type="scientific">Eubacterium multiforme</name>
    <dbReference type="NCBI Taxonomy" id="83339"/>
    <lineage>
        <taxon>Bacteria</taxon>
        <taxon>Bacillati</taxon>
        <taxon>Bacillota</taxon>
        <taxon>Clostridia</taxon>
        <taxon>Eubacteriales</taxon>
        <taxon>Eubacteriaceae</taxon>
        <taxon>Eubacterium</taxon>
    </lineage>
</organism>
<keyword evidence="3" id="KW-0547">Nucleotide-binding</keyword>
<sequence length="298" mass="33874">MLKLRGIYKKIHNKEILKDLNLEVKENEIFGFLGPNGAGKSTTMKIICGLIKPDKGEVLINNININENRIEALKNLGALIESPKIYSFFSARENLMQIARIEKINENEVDKVLDLVGLKYTNSLKVKNFSLGMKQRLGIAQAIIGNKKILILDEPTNGLDANGVIEFRNMLKTLVKTKNISVFISSHKLDEIEKICDEVAFLENGTIKSIQSIKNQLCKEILISSQIYNIENLIKNNNLKLINFEISNEKIKIICENKRLTSFLSFLINNDINLSSIIIKEKSLEEKYLNLMEGDYND</sequence>
<dbReference type="SMART" id="SM00382">
    <property type="entry name" value="AAA"/>
    <property type="match status" value="1"/>
</dbReference>
<gene>
    <name evidence="6" type="ORF">J2S18_002343</name>
</gene>
<dbReference type="InterPro" id="IPR003593">
    <property type="entry name" value="AAA+_ATPase"/>
</dbReference>
<proteinExistence type="inferred from homology"/>
<dbReference type="SUPFAM" id="SSF52540">
    <property type="entry name" value="P-loop containing nucleoside triphosphate hydrolases"/>
    <property type="match status" value="1"/>
</dbReference>
<dbReference type="EMBL" id="JAUSUF010000009">
    <property type="protein sequence ID" value="MDQ0150396.1"/>
    <property type="molecule type" value="Genomic_DNA"/>
</dbReference>
<evidence type="ECO:0000313" key="7">
    <source>
        <dbReference type="Proteomes" id="UP001228504"/>
    </source>
</evidence>
<comment type="similarity">
    <text evidence="1">Belongs to the ABC transporter superfamily.</text>
</comment>
<dbReference type="Gene3D" id="3.40.50.300">
    <property type="entry name" value="P-loop containing nucleotide triphosphate hydrolases"/>
    <property type="match status" value="1"/>
</dbReference>
<dbReference type="InterPro" id="IPR027417">
    <property type="entry name" value="P-loop_NTPase"/>
</dbReference>
<keyword evidence="7" id="KW-1185">Reference proteome</keyword>
<evidence type="ECO:0000259" key="5">
    <source>
        <dbReference type="PROSITE" id="PS50893"/>
    </source>
</evidence>
<reference evidence="6 7" key="1">
    <citation type="submission" date="2023-07" db="EMBL/GenBank/DDBJ databases">
        <title>Genomic Encyclopedia of Type Strains, Phase IV (KMG-IV): sequencing the most valuable type-strain genomes for metagenomic binning, comparative biology and taxonomic classification.</title>
        <authorList>
            <person name="Goeker M."/>
        </authorList>
    </citation>
    <scope>NUCLEOTIDE SEQUENCE [LARGE SCALE GENOMIC DNA]</scope>
    <source>
        <strain evidence="6 7">DSM 20694</strain>
    </source>
</reference>
<dbReference type="Proteomes" id="UP001228504">
    <property type="component" value="Unassembled WGS sequence"/>
</dbReference>
<dbReference type="PROSITE" id="PS00211">
    <property type="entry name" value="ABC_TRANSPORTER_1"/>
    <property type="match status" value="1"/>
</dbReference>
<protein>
    <submittedName>
        <fullName evidence="6">ABC-2 type transport system ATP-binding protein</fullName>
    </submittedName>
</protein>
<evidence type="ECO:0000256" key="1">
    <source>
        <dbReference type="ARBA" id="ARBA00005417"/>
    </source>
</evidence>
<dbReference type="InterPro" id="IPR003439">
    <property type="entry name" value="ABC_transporter-like_ATP-bd"/>
</dbReference>
<dbReference type="PANTHER" id="PTHR43335:SF4">
    <property type="entry name" value="ABC TRANSPORTER, ATP-BINDING PROTEIN"/>
    <property type="match status" value="1"/>
</dbReference>
<evidence type="ECO:0000256" key="4">
    <source>
        <dbReference type="ARBA" id="ARBA00022840"/>
    </source>
</evidence>
<dbReference type="RefSeq" id="WP_307487057.1">
    <property type="nucleotide sequence ID" value="NZ_JAUSUF010000009.1"/>
</dbReference>